<feature type="domain" description="RecF/RecN/SMC N-terminal" evidence="11">
    <location>
        <begin position="1"/>
        <end position="507"/>
    </location>
</feature>
<evidence type="ECO:0000256" key="1">
    <source>
        <dbReference type="ARBA" id="ARBA00003618"/>
    </source>
</evidence>
<keyword evidence="7 9" id="KW-0234">DNA repair</keyword>
<dbReference type="NCBIfam" id="NF008121">
    <property type="entry name" value="PRK10869.1"/>
    <property type="match status" value="1"/>
</dbReference>
<organism evidence="12 13">
    <name type="scientific">Alicyclobacillus fastidiosus</name>
    <dbReference type="NCBI Taxonomy" id="392011"/>
    <lineage>
        <taxon>Bacteria</taxon>
        <taxon>Bacillati</taxon>
        <taxon>Bacillota</taxon>
        <taxon>Bacilli</taxon>
        <taxon>Bacillales</taxon>
        <taxon>Alicyclobacillaceae</taxon>
        <taxon>Alicyclobacillus</taxon>
    </lineage>
</organism>
<evidence type="ECO:0000256" key="10">
    <source>
        <dbReference type="SAM" id="Coils"/>
    </source>
</evidence>
<name>A0ABY6ZMY6_9BACL</name>
<evidence type="ECO:0000256" key="9">
    <source>
        <dbReference type="PIRNR" id="PIRNR003128"/>
    </source>
</evidence>
<dbReference type="Gene3D" id="3.40.50.300">
    <property type="entry name" value="P-loop containing nucleotide triphosphate hydrolases"/>
    <property type="match status" value="2"/>
</dbReference>
<dbReference type="CDD" id="cd03241">
    <property type="entry name" value="ABC_RecN"/>
    <property type="match status" value="2"/>
</dbReference>
<dbReference type="PIRSF" id="PIRSF003128">
    <property type="entry name" value="RecN"/>
    <property type="match status" value="1"/>
</dbReference>
<sequence length="562" mass="61757">MLTELYVENFVLIDSLRLEFGRGLHVFTGETGAGKSLLLDATRLALGGRASAASIQRGADHALVEAVFEVGANTSAARILADWEVGLEENTVIVSRSLYLNGRSTCRVNGRTVTVQMLKTLGDALVEMQGQHESQAMLTSRYQRTLIDLYGQHLDLVESTTLSYRRVRQAKERLQAAQVSERERAQQIDILQFQIQEIEAAGVTPGEEESLRSERQRLLAFEKFQSYVDEILTALEDPMHGAIAQLSAALHGANELSTKVSDLAQVHEMISAAKVNAEEAAFTTSKFASRLDVDPLRIQEIEDRLVAIRTLTRKYGPTLDDVLSHLMSSKASLNALLKHDEVLDAYRHELNDAEQAYLNLAERLSRARGQAAATLQREVQARLHDLHMNDARFEVAVTSDPAQWTEEGVDLVEFLFSGNPGEGLAPLQKVASGGELSRTLLALKVVVADLEQVDTLIFDEIDAGVSGDAAQRVAEMLRALGEHRQVLCVTHSAQVAAAGHEHFQIVKETVDGRAHTTIQGLDHTARRDEIGRLLGAGVSDDTALRHADALLESFRKDTITHT</sequence>
<dbReference type="NCBIfam" id="TIGR00634">
    <property type="entry name" value="recN"/>
    <property type="match status" value="1"/>
</dbReference>
<keyword evidence="10" id="KW-0175">Coiled coil</keyword>
<keyword evidence="5 9" id="KW-0227">DNA damage</keyword>
<gene>
    <name evidence="12" type="primary">recN</name>
    <name evidence="12" type="ORF">NZD89_13515</name>
</gene>
<evidence type="ECO:0000256" key="8">
    <source>
        <dbReference type="ARBA" id="ARBA00033408"/>
    </source>
</evidence>
<evidence type="ECO:0000256" key="3">
    <source>
        <dbReference type="ARBA" id="ARBA00021315"/>
    </source>
</evidence>
<dbReference type="PANTHER" id="PTHR11059:SF0">
    <property type="entry name" value="DNA REPAIR PROTEIN RECN"/>
    <property type="match status" value="1"/>
</dbReference>
<dbReference type="EMBL" id="CP104067">
    <property type="protein sequence ID" value="WAH44310.1"/>
    <property type="molecule type" value="Genomic_DNA"/>
</dbReference>
<keyword evidence="13" id="KW-1185">Reference proteome</keyword>
<keyword evidence="4" id="KW-0547">Nucleotide-binding</keyword>
<evidence type="ECO:0000256" key="4">
    <source>
        <dbReference type="ARBA" id="ARBA00022741"/>
    </source>
</evidence>
<dbReference type="PANTHER" id="PTHR11059">
    <property type="entry name" value="DNA REPAIR PROTEIN RECN"/>
    <property type="match status" value="1"/>
</dbReference>
<reference evidence="12" key="1">
    <citation type="submission" date="2022-08" db="EMBL/GenBank/DDBJ databases">
        <title>Alicyclobacillus fastidiosus DSM 17978, complete genome.</title>
        <authorList>
            <person name="Wang Q."/>
            <person name="Cai R."/>
            <person name="Wang Z."/>
        </authorList>
    </citation>
    <scope>NUCLEOTIDE SEQUENCE</scope>
    <source>
        <strain evidence="12">DSM 17978</strain>
    </source>
</reference>
<accession>A0ABY6ZMY6</accession>
<dbReference type="SUPFAM" id="SSF52540">
    <property type="entry name" value="P-loop containing nucleoside triphosphate hydrolases"/>
    <property type="match status" value="1"/>
</dbReference>
<evidence type="ECO:0000259" key="11">
    <source>
        <dbReference type="Pfam" id="PF02463"/>
    </source>
</evidence>
<comment type="similarity">
    <text evidence="2 9">Belongs to the RecN family.</text>
</comment>
<dbReference type="RefSeq" id="WP_268008206.1">
    <property type="nucleotide sequence ID" value="NZ_BSUT01000001.1"/>
</dbReference>
<evidence type="ECO:0000256" key="5">
    <source>
        <dbReference type="ARBA" id="ARBA00022763"/>
    </source>
</evidence>
<dbReference type="InterPro" id="IPR004604">
    <property type="entry name" value="DNA_recomb/repair_RecN"/>
</dbReference>
<dbReference type="InterPro" id="IPR003395">
    <property type="entry name" value="RecF/RecN/SMC_N"/>
</dbReference>
<evidence type="ECO:0000256" key="2">
    <source>
        <dbReference type="ARBA" id="ARBA00009441"/>
    </source>
</evidence>
<evidence type="ECO:0000256" key="6">
    <source>
        <dbReference type="ARBA" id="ARBA00022840"/>
    </source>
</evidence>
<evidence type="ECO:0000313" key="12">
    <source>
        <dbReference type="EMBL" id="WAH44310.1"/>
    </source>
</evidence>
<evidence type="ECO:0000313" key="13">
    <source>
        <dbReference type="Proteomes" id="UP001164761"/>
    </source>
</evidence>
<protein>
    <recommendedName>
        <fullName evidence="3 9">DNA repair protein RecN</fullName>
    </recommendedName>
    <alternativeName>
        <fullName evidence="8 9">Recombination protein N</fullName>
    </alternativeName>
</protein>
<proteinExistence type="inferred from homology"/>
<keyword evidence="6" id="KW-0067">ATP-binding</keyword>
<feature type="coiled-coil region" evidence="10">
    <location>
        <begin position="336"/>
        <end position="370"/>
    </location>
</feature>
<dbReference type="Pfam" id="PF02463">
    <property type="entry name" value="SMC_N"/>
    <property type="match status" value="1"/>
</dbReference>
<evidence type="ECO:0000256" key="7">
    <source>
        <dbReference type="ARBA" id="ARBA00023204"/>
    </source>
</evidence>
<dbReference type="InterPro" id="IPR027417">
    <property type="entry name" value="P-loop_NTPase"/>
</dbReference>
<comment type="function">
    <text evidence="1 9">May be involved in recombinational repair of damaged DNA.</text>
</comment>
<dbReference type="Proteomes" id="UP001164761">
    <property type="component" value="Chromosome"/>
</dbReference>